<accession>A0ABR2VD81</accession>
<dbReference type="EMBL" id="JARVKF010000028">
    <property type="protein sequence ID" value="KAK9424885.1"/>
    <property type="molecule type" value="Genomic_DNA"/>
</dbReference>
<comment type="caution">
    <text evidence="2">The sequence shown here is derived from an EMBL/GenBank/DDBJ whole genome shotgun (WGS) entry which is preliminary data.</text>
</comment>
<evidence type="ECO:0000313" key="3">
    <source>
        <dbReference type="Proteomes" id="UP001408356"/>
    </source>
</evidence>
<evidence type="ECO:0000313" key="2">
    <source>
        <dbReference type="EMBL" id="KAK9424885.1"/>
    </source>
</evidence>
<evidence type="ECO:0000256" key="1">
    <source>
        <dbReference type="SAM" id="SignalP"/>
    </source>
</evidence>
<dbReference type="InterPro" id="IPR024079">
    <property type="entry name" value="MetalloPept_cat_dom_sf"/>
</dbReference>
<name>A0ABR2VD81_9PEZI</name>
<dbReference type="Gene3D" id="3.40.390.10">
    <property type="entry name" value="Collagenase (Catalytic Domain)"/>
    <property type="match status" value="1"/>
</dbReference>
<sequence>MGLTQWLALSVLVFGAHADINTRFRVENGQGAVTRNGNTSTYGGSCYSNSADLAAIYAEATDMAQVTVTALGTYSSNPTVRATVETFWGIKPDGTSVSTAHQAYFSYVLGEMTGETLSSRTAGQVTELYWSPLYQTYAGAGIGCKPDTYGFTMYSPLTITMCPLSWNDAKRKDSLSDWRTGVKTIADGTALKAALSVPSTVLHELCHMTTTGVITDKKVTYRGTVYDAYGPTLGAALALASPNDAVHNADNYRWFATAMYLDGYDWSRTLASGAPAANAKRANISSSDILETGIPKRKSISERRQIDWLVEDETDDWAQFN</sequence>
<feature type="chain" id="PRO_5045988470" description="Lysine-specific metallo-endopeptidase domain-containing protein" evidence="1">
    <location>
        <begin position="19"/>
        <end position="321"/>
    </location>
</feature>
<feature type="signal peptide" evidence="1">
    <location>
        <begin position="1"/>
        <end position="18"/>
    </location>
</feature>
<keyword evidence="3" id="KW-1185">Reference proteome</keyword>
<reference evidence="2 3" key="1">
    <citation type="journal article" date="2024" name="J. Plant Pathol.">
        <title>Sequence and assembly of the genome of Seiridium unicorne, isolate CBS 538.82, causal agent of cypress canker disease.</title>
        <authorList>
            <person name="Scali E."/>
            <person name="Rocca G.D."/>
            <person name="Danti R."/>
            <person name="Garbelotto M."/>
            <person name="Barberini S."/>
            <person name="Baroncelli R."/>
            <person name="Emiliani G."/>
        </authorList>
    </citation>
    <scope>NUCLEOTIDE SEQUENCE [LARGE SCALE GENOMIC DNA]</scope>
    <source>
        <strain evidence="2 3">BM-138-508</strain>
    </source>
</reference>
<protein>
    <recommendedName>
        <fullName evidence="4">Lysine-specific metallo-endopeptidase domain-containing protein</fullName>
    </recommendedName>
</protein>
<dbReference type="Proteomes" id="UP001408356">
    <property type="component" value="Unassembled WGS sequence"/>
</dbReference>
<gene>
    <name evidence="2" type="ORF">SUNI508_13338</name>
</gene>
<keyword evidence="1" id="KW-0732">Signal</keyword>
<dbReference type="SUPFAM" id="SSF55486">
    <property type="entry name" value="Metalloproteases ('zincins'), catalytic domain"/>
    <property type="match status" value="1"/>
</dbReference>
<evidence type="ECO:0008006" key="4">
    <source>
        <dbReference type="Google" id="ProtNLM"/>
    </source>
</evidence>
<organism evidence="2 3">
    <name type="scientific">Seiridium unicorne</name>
    <dbReference type="NCBI Taxonomy" id="138068"/>
    <lineage>
        <taxon>Eukaryota</taxon>
        <taxon>Fungi</taxon>
        <taxon>Dikarya</taxon>
        <taxon>Ascomycota</taxon>
        <taxon>Pezizomycotina</taxon>
        <taxon>Sordariomycetes</taxon>
        <taxon>Xylariomycetidae</taxon>
        <taxon>Amphisphaeriales</taxon>
        <taxon>Sporocadaceae</taxon>
        <taxon>Seiridium</taxon>
    </lineage>
</organism>
<proteinExistence type="predicted"/>